<gene>
    <name evidence="2" type="ORF">EVAR_22219_1</name>
</gene>
<feature type="region of interest" description="Disordered" evidence="1">
    <location>
        <begin position="63"/>
        <end position="86"/>
    </location>
</feature>
<sequence length="279" mass="30438">MHQVASFFSREEAEATWRLTGCSTTEAGVELIEQIFGAWEDSQDPIGVFCDLLKAFKCVHHDTNGERSSGPAVSMGVPQKMEKRPRVSPSQMEILVDFLEANVDIAKGYTRSAQARQVSYRKWEEIAGILNSQGDGAVKNGTATEPALVMLEADNINIANLELEIIPAAPATSTITSDFDNTQFQSDHTYTQSQPNSYSSSEPQPPLGSVPSTQPLLDRGVLVSEIEERRVAATERIAEALSSGINLLSQHPSLHEVQPAQPRDGISTRHTLPDPPSQQ</sequence>
<dbReference type="OrthoDB" id="8045892at2759"/>
<protein>
    <recommendedName>
        <fullName evidence="4">Regulatory protein zeste</fullName>
    </recommendedName>
</protein>
<feature type="region of interest" description="Disordered" evidence="1">
    <location>
        <begin position="186"/>
        <end position="216"/>
    </location>
</feature>
<comment type="caution">
    <text evidence="2">The sequence shown here is derived from an EMBL/GenBank/DDBJ whole genome shotgun (WGS) entry which is preliminary data.</text>
</comment>
<proteinExistence type="predicted"/>
<evidence type="ECO:0000256" key="1">
    <source>
        <dbReference type="SAM" id="MobiDB-lite"/>
    </source>
</evidence>
<feature type="region of interest" description="Disordered" evidence="1">
    <location>
        <begin position="251"/>
        <end position="279"/>
    </location>
</feature>
<evidence type="ECO:0000313" key="2">
    <source>
        <dbReference type="EMBL" id="GBP23361.1"/>
    </source>
</evidence>
<reference evidence="2 3" key="1">
    <citation type="journal article" date="2019" name="Commun. Biol.">
        <title>The bagworm genome reveals a unique fibroin gene that provides high tensile strength.</title>
        <authorList>
            <person name="Kono N."/>
            <person name="Nakamura H."/>
            <person name="Ohtoshi R."/>
            <person name="Tomita M."/>
            <person name="Numata K."/>
            <person name="Arakawa K."/>
        </authorList>
    </citation>
    <scope>NUCLEOTIDE SEQUENCE [LARGE SCALE GENOMIC DNA]</scope>
</reference>
<dbReference type="EMBL" id="BGZK01000150">
    <property type="protein sequence ID" value="GBP23361.1"/>
    <property type="molecule type" value="Genomic_DNA"/>
</dbReference>
<keyword evidence="3" id="KW-1185">Reference proteome</keyword>
<evidence type="ECO:0008006" key="4">
    <source>
        <dbReference type="Google" id="ProtNLM"/>
    </source>
</evidence>
<feature type="compositionally biased region" description="Polar residues" evidence="1">
    <location>
        <begin position="186"/>
        <end position="202"/>
    </location>
</feature>
<name>A0A4C1UAF9_EUMVA</name>
<evidence type="ECO:0000313" key="3">
    <source>
        <dbReference type="Proteomes" id="UP000299102"/>
    </source>
</evidence>
<dbReference type="Proteomes" id="UP000299102">
    <property type="component" value="Unassembled WGS sequence"/>
</dbReference>
<accession>A0A4C1UAF9</accession>
<dbReference type="AlphaFoldDB" id="A0A4C1UAF9"/>
<organism evidence="2 3">
    <name type="scientific">Eumeta variegata</name>
    <name type="common">Bagworm moth</name>
    <name type="synonym">Eumeta japonica</name>
    <dbReference type="NCBI Taxonomy" id="151549"/>
    <lineage>
        <taxon>Eukaryota</taxon>
        <taxon>Metazoa</taxon>
        <taxon>Ecdysozoa</taxon>
        <taxon>Arthropoda</taxon>
        <taxon>Hexapoda</taxon>
        <taxon>Insecta</taxon>
        <taxon>Pterygota</taxon>
        <taxon>Neoptera</taxon>
        <taxon>Endopterygota</taxon>
        <taxon>Lepidoptera</taxon>
        <taxon>Glossata</taxon>
        <taxon>Ditrysia</taxon>
        <taxon>Tineoidea</taxon>
        <taxon>Psychidae</taxon>
        <taxon>Oiketicinae</taxon>
        <taxon>Eumeta</taxon>
    </lineage>
</organism>